<dbReference type="EMBL" id="JACHDY010000002">
    <property type="protein sequence ID" value="MBB5316841.1"/>
    <property type="molecule type" value="Genomic_DNA"/>
</dbReference>
<feature type="domain" description="VOC" evidence="1">
    <location>
        <begin position="20"/>
        <end position="139"/>
    </location>
</feature>
<evidence type="ECO:0000313" key="3">
    <source>
        <dbReference type="Proteomes" id="UP000568106"/>
    </source>
</evidence>
<comment type="caution">
    <text evidence="2">The sequence shown here is derived from an EMBL/GenBank/DDBJ whole genome shotgun (WGS) entry which is preliminary data.</text>
</comment>
<name>A0A7W8MQL5_9BACT</name>
<gene>
    <name evidence="2" type="ORF">HDF09_001510</name>
</gene>
<dbReference type="Pfam" id="PF00903">
    <property type="entry name" value="Glyoxalase"/>
    <property type="match status" value="1"/>
</dbReference>
<dbReference type="Proteomes" id="UP000568106">
    <property type="component" value="Unassembled WGS sequence"/>
</dbReference>
<dbReference type="InterPro" id="IPR037523">
    <property type="entry name" value="VOC_core"/>
</dbReference>
<dbReference type="CDD" id="cd06587">
    <property type="entry name" value="VOC"/>
    <property type="match status" value="1"/>
</dbReference>
<evidence type="ECO:0000313" key="2">
    <source>
        <dbReference type="EMBL" id="MBB5316841.1"/>
    </source>
</evidence>
<protein>
    <submittedName>
        <fullName evidence="2">Glyoxalase superfamily protein PhnB</fullName>
    </submittedName>
</protein>
<proteinExistence type="predicted"/>
<dbReference type="InterPro" id="IPR004360">
    <property type="entry name" value="Glyas_Fos-R_dOase_dom"/>
</dbReference>
<dbReference type="PROSITE" id="PS51819">
    <property type="entry name" value="VOC"/>
    <property type="match status" value="1"/>
</dbReference>
<keyword evidence="3" id="KW-1185">Reference proteome</keyword>
<dbReference type="Gene3D" id="3.10.180.10">
    <property type="entry name" value="2,3-Dihydroxybiphenyl 1,2-Dioxygenase, domain 1"/>
    <property type="match status" value="1"/>
</dbReference>
<accession>A0A7W8MQL5</accession>
<evidence type="ECO:0000259" key="1">
    <source>
        <dbReference type="PROSITE" id="PS51819"/>
    </source>
</evidence>
<dbReference type="InterPro" id="IPR029068">
    <property type="entry name" value="Glyas_Bleomycin-R_OHBP_Dase"/>
</dbReference>
<sequence length="152" mass="17114">MQRNPNSLDNQEQPVTPAPNIQQVVPFLWVANLEASLRFYVNGLGFEKTKEWIDDGKLRWCWLQLEGAALMLQEYRPDKRPSGKPGEGVSLCFQCNDALAIYQAALARGLKPQRPFVGNAMWVTILPDPDGYKLDFESPTDAPEESLYADAD</sequence>
<organism evidence="2 3">
    <name type="scientific">Tunturiibacter empetritectus</name>
    <dbReference type="NCBI Taxonomy" id="3069691"/>
    <lineage>
        <taxon>Bacteria</taxon>
        <taxon>Pseudomonadati</taxon>
        <taxon>Acidobacteriota</taxon>
        <taxon>Terriglobia</taxon>
        <taxon>Terriglobales</taxon>
        <taxon>Acidobacteriaceae</taxon>
        <taxon>Tunturiibacter</taxon>
    </lineage>
</organism>
<dbReference type="SUPFAM" id="SSF54593">
    <property type="entry name" value="Glyoxalase/Bleomycin resistance protein/Dihydroxybiphenyl dioxygenase"/>
    <property type="match status" value="1"/>
</dbReference>
<dbReference type="AlphaFoldDB" id="A0A7W8MQL5"/>
<reference evidence="2" key="1">
    <citation type="submission" date="2020-08" db="EMBL/GenBank/DDBJ databases">
        <title>Genomic Encyclopedia of Type Strains, Phase IV (KMG-V): Genome sequencing to study the core and pangenomes of soil and plant-associated prokaryotes.</title>
        <authorList>
            <person name="Whitman W."/>
        </authorList>
    </citation>
    <scope>NUCLEOTIDE SEQUENCE [LARGE SCALE GENOMIC DNA]</scope>
    <source>
        <strain evidence="2">M8UP27</strain>
    </source>
</reference>